<feature type="transmembrane region" description="Helical" evidence="1">
    <location>
        <begin position="12"/>
        <end position="31"/>
    </location>
</feature>
<keyword evidence="1" id="KW-0812">Transmembrane</keyword>
<feature type="transmembrane region" description="Helical" evidence="1">
    <location>
        <begin position="43"/>
        <end position="61"/>
    </location>
</feature>
<evidence type="ECO:0000256" key="1">
    <source>
        <dbReference type="SAM" id="Phobius"/>
    </source>
</evidence>
<feature type="transmembrane region" description="Helical" evidence="1">
    <location>
        <begin position="164"/>
        <end position="186"/>
    </location>
</feature>
<evidence type="ECO:0000313" key="3">
    <source>
        <dbReference type="Proteomes" id="UP000464644"/>
    </source>
</evidence>
<feature type="transmembrane region" description="Helical" evidence="1">
    <location>
        <begin position="192"/>
        <end position="212"/>
    </location>
</feature>
<proteinExistence type="predicted"/>
<reference evidence="2 3" key="1">
    <citation type="journal article" date="2014" name="Genome Announc.">
        <title>Draft Genome Sequences of a Phylogenetically Diverse Suite of Pseudomonas syringae Strains from Multiple Source Populations.</title>
        <authorList>
            <person name="Baltrus D.A."/>
            <person name="Yourstone S."/>
            <person name="Lind A."/>
            <person name="Guilbaud C."/>
            <person name="Sands D.C."/>
            <person name="Jones C.D."/>
            <person name="Morris C.E."/>
            <person name="Dangl J.L."/>
        </authorList>
    </citation>
    <scope>NUCLEOTIDE SEQUENCE [LARGE SCALE GENOMIC DNA]</scope>
    <source>
        <strain evidence="2 3">CC1524</strain>
    </source>
</reference>
<dbReference type="Proteomes" id="UP000464644">
    <property type="component" value="Chromosome"/>
</dbReference>
<dbReference type="RefSeq" id="WP_024688436.1">
    <property type="nucleotide sequence ID" value="NZ_CP047265.1"/>
</dbReference>
<dbReference type="EMBL" id="CP047265">
    <property type="protein sequence ID" value="QHF04338.1"/>
    <property type="molecule type" value="Genomic_DNA"/>
</dbReference>
<gene>
    <name evidence="2" type="ORF">N015_18760</name>
</gene>
<keyword evidence="3" id="KW-1185">Reference proteome</keyword>
<dbReference type="Pfam" id="PF05857">
    <property type="entry name" value="TraX"/>
    <property type="match status" value="1"/>
</dbReference>
<sequence length="243" mass="26621">MKNIERDNSLDLVKWIGLFTMILDHAWFVLPTVSQENMSWMRIVGRFAFPLFCLTIAANIVRQPVRYPSGWKYFGGILLFAILSQRPYSTYFGNGYLNILFVLALGLLIAQALHHRTLKLIASGFLALVAAIVYHSVLSYGVAGVLLPAALVTALQARELSIKIASWSLSALLAVIANVGGSILLLPDLPAIDHAVITAAALAPVFGLTLLQIQVRSLRPVGKWLYPAYPIHLLLLSSLSIAF</sequence>
<dbReference type="InterPro" id="IPR008875">
    <property type="entry name" value="TraX"/>
</dbReference>
<evidence type="ECO:0000313" key="2">
    <source>
        <dbReference type="EMBL" id="QHF04338.1"/>
    </source>
</evidence>
<feature type="transmembrane region" description="Helical" evidence="1">
    <location>
        <begin position="125"/>
        <end position="152"/>
    </location>
</feature>
<protein>
    <submittedName>
        <fullName evidence="2">Conjugal transfer protein TraX</fullName>
    </submittedName>
</protein>
<keyword evidence="1" id="KW-1133">Transmembrane helix</keyword>
<organism evidence="2 3">
    <name type="scientific">Pseudomonas asturiensis</name>
    <dbReference type="NCBI Taxonomy" id="1190415"/>
    <lineage>
        <taxon>Bacteria</taxon>
        <taxon>Pseudomonadati</taxon>
        <taxon>Pseudomonadota</taxon>
        <taxon>Gammaproteobacteria</taxon>
        <taxon>Pseudomonadales</taxon>
        <taxon>Pseudomonadaceae</taxon>
        <taxon>Pseudomonas</taxon>
    </lineage>
</organism>
<feature type="transmembrane region" description="Helical" evidence="1">
    <location>
        <begin position="95"/>
        <end position="113"/>
    </location>
</feature>
<accession>A0ABX6HG57</accession>
<name>A0ABX6HG57_9PSED</name>
<keyword evidence="1" id="KW-0472">Membrane</keyword>